<evidence type="ECO:0000256" key="4">
    <source>
        <dbReference type="ARBA" id="ARBA00022729"/>
    </source>
</evidence>
<organism evidence="11 12">
    <name type="scientific">Knoellia flava</name>
    <dbReference type="NCBI Taxonomy" id="913969"/>
    <lineage>
        <taxon>Bacteria</taxon>
        <taxon>Bacillati</taxon>
        <taxon>Actinomycetota</taxon>
        <taxon>Actinomycetes</taxon>
        <taxon>Micrococcales</taxon>
        <taxon>Intrasporangiaceae</taxon>
        <taxon>Knoellia</taxon>
    </lineage>
</organism>
<evidence type="ECO:0000259" key="10">
    <source>
        <dbReference type="Pfam" id="PF05572"/>
    </source>
</evidence>
<dbReference type="RefSeq" id="WP_035947272.1">
    <property type="nucleotide sequence ID" value="NZ_BMEA01000001.1"/>
</dbReference>
<feature type="chain" id="PRO_5039016634" evidence="9">
    <location>
        <begin position="21"/>
        <end position="322"/>
    </location>
</feature>
<feature type="domain" description="Peptidase M43 pregnancy-associated plasma-A" evidence="10">
    <location>
        <begin position="194"/>
        <end position="315"/>
    </location>
</feature>
<keyword evidence="5" id="KW-0378">Hydrolase</keyword>
<evidence type="ECO:0000256" key="1">
    <source>
        <dbReference type="ARBA" id="ARBA00008721"/>
    </source>
</evidence>
<keyword evidence="8" id="KW-1015">Disulfide bond</keyword>
<proteinExistence type="inferred from homology"/>
<dbReference type="GO" id="GO:0008237">
    <property type="term" value="F:metallopeptidase activity"/>
    <property type="evidence" value="ECO:0007669"/>
    <property type="project" value="UniProtKB-KW"/>
</dbReference>
<evidence type="ECO:0000256" key="7">
    <source>
        <dbReference type="ARBA" id="ARBA00023049"/>
    </source>
</evidence>
<evidence type="ECO:0000256" key="2">
    <source>
        <dbReference type="ARBA" id="ARBA00022670"/>
    </source>
</evidence>
<dbReference type="GO" id="GO:0006508">
    <property type="term" value="P:proteolysis"/>
    <property type="evidence" value="ECO:0007669"/>
    <property type="project" value="UniProtKB-KW"/>
</dbReference>
<keyword evidence="6" id="KW-0862">Zinc</keyword>
<protein>
    <submittedName>
        <fullName evidence="11">Zinc metalloprotease</fullName>
    </submittedName>
</protein>
<accession>A0A8H9FSW1</accession>
<keyword evidence="2 11" id="KW-0645">Protease</keyword>
<comment type="similarity">
    <text evidence="1">Belongs to the peptidase M43B family.</text>
</comment>
<dbReference type="AlphaFoldDB" id="A0A8H9FSW1"/>
<gene>
    <name evidence="11" type="ORF">GCM10011314_08200</name>
</gene>
<reference evidence="11" key="1">
    <citation type="journal article" date="2014" name="Int. J. Syst. Evol. Microbiol.">
        <title>Complete genome sequence of Corynebacterium casei LMG S-19264T (=DSM 44701T), isolated from a smear-ripened cheese.</title>
        <authorList>
            <consortium name="US DOE Joint Genome Institute (JGI-PGF)"/>
            <person name="Walter F."/>
            <person name="Albersmeier A."/>
            <person name="Kalinowski J."/>
            <person name="Ruckert C."/>
        </authorList>
    </citation>
    <scope>NUCLEOTIDE SEQUENCE</scope>
    <source>
        <strain evidence="11">CGMCC 1.10749</strain>
    </source>
</reference>
<dbReference type="PANTHER" id="PTHR47466">
    <property type="match status" value="1"/>
</dbReference>
<dbReference type="SUPFAM" id="SSF55486">
    <property type="entry name" value="Metalloproteases ('zincins'), catalytic domain"/>
    <property type="match status" value="1"/>
</dbReference>
<dbReference type="EMBL" id="BMEA01000001">
    <property type="protein sequence ID" value="GGB71200.1"/>
    <property type="molecule type" value="Genomic_DNA"/>
</dbReference>
<reference evidence="11" key="2">
    <citation type="submission" date="2020-09" db="EMBL/GenBank/DDBJ databases">
        <authorList>
            <person name="Sun Q."/>
            <person name="Zhou Y."/>
        </authorList>
    </citation>
    <scope>NUCLEOTIDE SEQUENCE</scope>
    <source>
        <strain evidence="11">CGMCC 1.10749</strain>
    </source>
</reference>
<evidence type="ECO:0000256" key="5">
    <source>
        <dbReference type="ARBA" id="ARBA00022801"/>
    </source>
</evidence>
<dbReference type="Pfam" id="PF05572">
    <property type="entry name" value="Peptidase_M43"/>
    <property type="match status" value="1"/>
</dbReference>
<keyword evidence="3" id="KW-0479">Metal-binding</keyword>
<keyword evidence="7 11" id="KW-0482">Metalloprotease</keyword>
<evidence type="ECO:0000256" key="3">
    <source>
        <dbReference type="ARBA" id="ARBA00022723"/>
    </source>
</evidence>
<dbReference type="GO" id="GO:0046872">
    <property type="term" value="F:metal ion binding"/>
    <property type="evidence" value="ECO:0007669"/>
    <property type="project" value="UniProtKB-KW"/>
</dbReference>
<evidence type="ECO:0000256" key="9">
    <source>
        <dbReference type="SAM" id="SignalP"/>
    </source>
</evidence>
<dbReference type="InterPro" id="IPR008754">
    <property type="entry name" value="Peptidase_M43"/>
</dbReference>
<dbReference type="PANTHER" id="PTHR47466:SF1">
    <property type="entry name" value="METALLOPROTEASE MEP1 (AFU_ORTHOLOGUE AFUA_1G07730)-RELATED"/>
    <property type="match status" value="1"/>
</dbReference>
<evidence type="ECO:0000313" key="12">
    <source>
        <dbReference type="Proteomes" id="UP000628079"/>
    </source>
</evidence>
<dbReference type="CDD" id="cd04275">
    <property type="entry name" value="ZnMc_pappalysin_like"/>
    <property type="match status" value="1"/>
</dbReference>
<evidence type="ECO:0000256" key="6">
    <source>
        <dbReference type="ARBA" id="ARBA00022833"/>
    </source>
</evidence>
<keyword evidence="4 9" id="KW-0732">Signal</keyword>
<name>A0A8H9FSW1_9MICO</name>
<evidence type="ECO:0000313" key="11">
    <source>
        <dbReference type="EMBL" id="GGB71200.1"/>
    </source>
</evidence>
<dbReference type="Proteomes" id="UP000628079">
    <property type="component" value="Unassembled WGS sequence"/>
</dbReference>
<evidence type="ECO:0000256" key="8">
    <source>
        <dbReference type="ARBA" id="ARBA00023157"/>
    </source>
</evidence>
<feature type="signal peptide" evidence="9">
    <location>
        <begin position="1"/>
        <end position="20"/>
    </location>
</feature>
<dbReference type="Gene3D" id="3.40.390.10">
    <property type="entry name" value="Collagenase (Catalytic Domain)"/>
    <property type="match status" value="1"/>
</dbReference>
<sequence>MSVRPLRPVALLAASVLAAAGIGFGASGASAVTMAGERSIAAECATDTHADEAVAGRGPHAKDPHDVSPAQAKAMEAQLDKALAAKGYTRTSSGSARKPGGGGAFTPATIKVHWHTITDGSKGALSTSEINSQITVLNNAYSGAGFSFVLASTTTTNNAGWYNQLDYGTSAERAMKTSLHTGTNADLNIYTADLAGGLLGWATFPKSRVSDMDGVVLLDESLPGGSASPYNQGDTATHEVGHWLNLYHTFQGGCSDTAGDYVTDTPAEASPASGCPTGRDTCTLPGLDPIKNFMDYTTDACMDHFSSGQIQRMQSAWVAYRA</sequence>
<dbReference type="InterPro" id="IPR024079">
    <property type="entry name" value="MetalloPept_cat_dom_sf"/>
</dbReference>
<comment type="caution">
    <text evidence="11">The sequence shown here is derived from an EMBL/GenBank/DDBJ whole genome shotgun (WGS) entry which is preliminary data.</text>
</comment>